<dbReference type="EMBL" id="JBCAWK010000002">
    <property type="protein sequence ID" value="KAK8865955.1"/>
    <property type="molecule type" value="Genomic_DNA"/>
</dbReference>
<comment type="caution">
    <text evidence="3">The sequence shown here is derived from an EMBL/GenBank/DDBJ whole genome shotgun (WGS) entry which is preliminary data.</text>
</comment>
<evidence type="ECO:0000313" key="4">
    <source>
        <dbReference type="Proteomes" id="UP001388673"/>
    </source>
</evidence>
<feature type="compositionally biased region" description="Polar residues" evidence="1">
    <location>
        <begin position="240"/>
        <end position="256"/>
    </location>
</feature>
<name>A0AAW0Z4U1_9TREE</name>
<dbReference type="InterPro" id="IPR039875">
    <property type="entry name" value="LENG1-like"/>
</dbReference>
<feature type="domain" description="CBF1-interacting co-repressor CIR N-terminal" evidence="2">
    <location>
        <begin position="11"/>
        <end position="47"/>
    </location>
</feature>
<accession>A0AAW0Z4U1</accession>
<protein>
    <recommendedName>
        <fullName evidence="2">CBF1-interacting co-repressor CIR N-terminal domain-containing protein</fullName>
    </recommendedName>
</protein>
<feature type="compositionally biased region" description="Basic and acidic residues" evidence="1">
    <location>
        <begin position="15"/>
        <end position="50"/>
    </location>
</feature>
<dbReference type="Proteomes" id="UP001388673">
    <property type="component" value="Unassembled WGS sequence"/>
</dbReference>
<dbReference type="RefSeq" id="XP_066805434.1">
    <property type="nucleotide sequence ID" value="XM_066944233.1"/>
</dbReference>
<reference evidence="3 4" key="1">
    <citation type="journal article" date="2024" name="bioRxiv">
        <title>Comparative genomics of Cryptococcus and Kwoniella reveals pathogenesis evolution and contrasting karyotype dynamics via intercentromeric recombination or chromosome fusion.</title>
        <authorList>
            <person name="Coelho M.A."/>
            <person name="David-Palma M."/>
            <person name="Shea T."/>
            <person name="Bowers K."/>
            <person name="McGinley-Smith S."/>
            <person name="Mohammad A.W."/>
            <person name="Gnirke A."/>
            <person name="Yurkov A.M."/>
            <person name="Nowrousian M."/>
            <person name="Sun S."/>
            <person name="Cuomo C.A."/>
            <person name="Heitman J."/>
        </authorList>
    </citation>
    <scope>NUCLEOTIDE SEQUENCE [LARGE SCALE GENOMIC DNA]</scope>
    <source>
        <strain evidence="3 4">CBS 13917</strain>
    </source>
</reference>
<dbReference type="InterPro" id="IPR019339">
    <property type="entry name" value="CIR_N_dom"/>
</dbReference>
<dbReference type="PANTHER" id="PTHR22093">
    <property type="entry name" value="LEUKOCYTE RECEPTOR CLUSTER LRC MEMBER 1"/>
    <property type="match status" value="1"/>
</dbReference>
<feature type="compositionally biased region" description="Basic and acidic residues" evidence="1">
    <location>
        <begin position="92"/>
        <end position="150"/>
    </location>
</feature>
<evidence type="ECO:0000256" key="1">
    <source>
        <dbReference type="SAM" id="MobiDB-lite"/>
    </source>
</evidence>
<feature type="compositionally biased region" description="Basic and acidic residues" evidence="1">
    <location>
        <begin position="279"/>
        <end position="289"/>
    </location>
</feature>
<feature type="compositionally biased region" description="Gly residues" evidence="1">
    <location>
        <begin position="338"/>
        <end position="350"/>
    </location>
</feature>
<dbReference type="PANTHER" id="PTHR22093:SF0">
    <property type="entry name" value="LEUKOCYTE RECEPTOR CLUSTER MEMBER 1"/>
    <property type="match status" value="1"/>
</dbReference>
<dbReference type="SMART" id="SM01083">
    <property type="entry name" value="Cir_N"/>
    <property type="match status" value="1"/>
</dbReference>
<dbReference type="KEGG" id="kne:92178363"/>
<feature type="compositionally biased region" description="Basic and acidic residues" evidence="1">
    <location>
        <begin position="192"/>
        <end position="211"/>
    </location>
</feature>
<feature type="compositionally biased region" description="Basic and acidic residues" evidence="1">
    <location>
        <begin position="219"/>
        <end position="238"/>
    </location>
</feature>
<sequence length="350" mass="40223">MPRLQILQHKSYHPYLEKNKQRVREDEARARAEELAEEQKRVDNEAEARLHILRRRAGSPSFQPPEEEDDNLPSTSTVRDGQLPGGSGSSLLERHRKEKAREEKREKKRRDRLDFDFPTESARRDKGKEKGGSERDEEEGRRADKWEVDGHLNFFADLERNPPPDEAVPTAAELAKKKKDQETDPFTMYLGRPERETKPWYADKDLKRVEDTETGEEAEERRARDRRKDARSKNRHDPLTQITTLLSSHPNPSSASFRHRNPHNKYKTQPSADPVSARQSREMSERERALALIAKSKGTAGPRPNWDDTPSTVGGGARSWADEWERQKNKAGHRFFGSGPGPTGGRGWEV</sequence>
<feature type="region of interest" description="Disordered" evidence="1">
    <location>
        <begin position="1"/>
        <end position="350"/>
    </location>
</feature>
<proteinExistence type="predicted"/>
<dbReference type="AlphaFoldDB" id="A0AAW0Z4U1"/>
<evidence type="ECO:0000259" key="2">
    <source>
        <dbReference type="SMART" id="SM01083"/>
    </source>
</evidence>
<keyword evidence="4" id="KW-1185">Reference proteome</keyword>
<evidence type="ECO:0000313" key="3">
    <source>
        <dbReference type="EMBL" id="KAK8865955.1"/>
    </source>
</evidence>
<dbReference type="GeneID" id="92178363"/>
<organism evidence="3 4">
    <name type="scientific">Kwoniella newhampshirensis</name>
    <dbReference type="NCBI Taxonomy" id="1651941"/>
    <lineage>
        <taxon>Eukaryota</taxon>
        <taxon>Fungi</taxon>
        <taxon>Dikarya</taxon>
        <taxon>Basidiomycota</taxon>
        <taxon>Agaricomycotina</taxon>
        <taxon>Tremellomycetes</taxon>
        <taxon>Tremellales</taxon>
        <taxon>Cryptococcaceae</taxon>
        <taxon>Kwoniella</taxon>
    </lineage>
</organism>
<feature type="compositionally biased region" description="Basic residues" evidence="1">
    <location>
        <begin position="257"/>
        <end position="266"/>
    </location>
</feature>
<gene>
    <name evidence="3" type="ORF">IAR55_001104</name>
</gene>